<dbReference type="RefSeq" id="WP_243799340.1">
    <property type="nucleotide sequence ID" value="NZ_JALHAT010000012.1"/>
</dbReference>
<dbReference type="EMBL" id="JALHAT010000012">
    <property type="protein sequence ID" value="MCJ1960834.1"/>
    <property type="molecule type" value="Genomic_DNA"/>
</dbReference>
<accession>A0ABT0ACC5</accession>
<organism evidence="2 3">
    <name type="scientific">Novosphingobium mangrovi</name>
    <name type="common">ex Hu et al. 2023</name>
    <dbReference type="NCBI Taxonomy" id="2930094"/>
    <lineage>
        <taxon>Bacteria</taxon>
        <taxon>Pseudomonadati</taxon>
        <taxon>Pseudomonadota</taxon>
        <taxon>Alphaproteobacteria</taxon>
        <taxon>Sphingomonadales</taxon>
        <taxon>Sphingomonadaceae</taxon>
        <taxon>Novosphingobium</taxon>
    </lineage>
</organism>
<dbReference type="InterPro" id="IPR025136">
    <property type="entry name" value="MAP3K_TRAF-bd"/>
</dbReference>
<comment type="caution">
    <text evidence="2">The sequence shown here is derived from an EMBL/GenBank/DDBJ whole genome shotgun (WGS) entry which is preliminary data.</text>
</comment>
<feature type="domain" description="MAP3K TRAFs-binding" evidence="1">
    <location>
        <begin position="15"/>
        <end position="165"/>
    </location>
</feature>
<keyword evidence="3" id="KW-1185">Reference proteome</keyword>
<proteinExistence type="predicted"/>
<evidence type="ECO:0000313" key="2">
    <source>
        <dbReference type="EMBL" id="MCJ1960834.1"/>
    </source>
</evidence>
<evidence type="ECO:0000259" key="1">
    <source>
        <dbReference type="Pfam" id="PF13281"/>
    </source>
</evidence>
<name>A0ABT0ACC5_9SPHN</name>
<evidence type="ECO:0000313" key="3">
    <source>
        <dbReference type="Proteomes" id="UP001162802"/>
    </source>
</evidence>
<reference evidence="2" key="1">
    <citation type="submission" date="2022-03" db="EMBL/GenBank/DDBJ databases">
        <title>Identification of a novel bacterium isolated from mangrove sediments.</title>
        <authorList>
            <person name="Pan X."/>
        </authorList>
    </citation>
    <scope>NUCLEOTIDE SEQUENCE</scope>
    <source>
        <strain evidence="2">B2637</strain>
    </source>
</reference>
<dbReference type="Proteomes" id="UP001162802">
    <property type="component" value="Unassembled WGS sequence"/>
</dbReference>
<dbReference type="Pfam" id="PF13281">
    <property type="entry name" value="MAP3K_TRAF_bd"/>
    <property type="match status" value="1"/>
</dbReference>
<dbReference type="Gene3D" id="1.25.40.10">
    <property type="entry name" value="Tetratricopeptide repeat domain"/>
    <property type="match status" value="1"/>
</dbReference>
<sequence length="491" mass="53234">MIPTLLTRIRQMARNGDTVRAWRMFESSGLAESSVPEVLALKGRLLKDRALRRDGQERLDLAMQAASAYRESAAGRRATYPLINAATIAYLCGNIAQARAEARKILAIIASGDHEPETPYWLQATVAEAQLLLGDTTACRAALLQALRVAPEAWEDRAATIRQLQEILQFSGSGFDVLEGLMLPPSLHFSGIMGLAEHEEAVKASVARCLDTVRPGAVFGALAAGTDIIVAELAVERGAQLHVVLPGALESFREVSVVPFGSQWISRFEAMIAVAHGVVELDEQDVLTRTGADEAAEIAMGMTIRRASQMAGEAIALHVGRAGEPPRRPIAKWKAQGRDLREIVRDWSNTKRSETLPPGRECVLLAADRPFAVAGDELGAPWESEEGYWLLDCRDLAQAMLIVREHLTRLSGNCFGLVQGSLEEGSSMVGLSQRAICFARAANSNEVCGAWPQMCAFDLLDAGVRFEPSGELVTPFGDIPVARYARLLEAD</sequence>
<dbReference type="InterPro" id="IPR011990">
    <property type="entry name" value="TPR-like_helical_dom_sf"/>
</dbReference>
<gene>
    <name evidence="2" type="ORF">MTR65_09105</name>
</gene>
<protein>
    <submittedName>
        <fullName evidence="2">DUF4071 domain-containing protein</fullName>
    </submittedName>
</protein>